<feature type="compositionally biased region" description="Basic residues" evidence="8">
    <location>
        <begin position="669"/>
        <end position="678"/>
    </location>
</feature>
<dbReference type="InterPro" id="IPR045316">
    <property type="entry name" value="Msc2-like"/>
</dbReference>
<feature type="transmembrane region" description="Helical" evidence="9">
    <location>
        <begin position="184"/>
        <end position="202"/>
    </location>
</feature>
<keyword evidence="4 9" id="KW-0812">Transmembrane</keyword>
<protein>
    <submittedName>
        <fullName evidence="11">Cation efflux family-domain-containing protein</fullName>
    </submittedName>
</protein>
<dbReference type="Gene3D" id="1.20.1510.10">
    <property type="entry name" value="Cation efflux protein transmembrane domain"/>
    <property type="match status" value="2"/>
</dbReference>
<feature type="transmembrane region" description="Helical" evidence="9">
    <location>
        <begin position="386"/>
        <end position="405"/>
    </location>
</feature>
<evidence type="ECO:0000256" key="1">
    <source>
        <dbReference type="ARBA" id="ARBA00004141"/>
    </source>
</evidence>
<organism evidence="11 12">
    <name type="scientific">Dioszegia hungarica</name>
    <dbReference type="NCBI Taxonomy" id="4972"/>
    <lineage>
        <taxon>Eukaryota</taxon>
        <taxon>Fungi</taxon>
        <taxon>Dikarya</taxon>
        <taxon>Basidiomycota</taxon>
        <taxon>Agaricomycotina</taxon>
        <taxon>Tremellomycetes</taxon>
        <taxon>Tremellales</taxon>
        <taxon>Bulleribasidiaceae</taxon>
        <taxon>Dioszegia</taxon>
    </lineage>
</organism>
<dbReference type="GO" id="GO:0016020">
    <property type="term" value="C:membrane"/>
    <property type="evidence" value="ECO:0007669"/>
    <property type="project" value="UniProtKB-SubCell"/>
</dbReference>
<dbReference type="GO" id="GO:0006882">
    <property type="term" value="P:intracellular zinc ion homeostasis"/>
    <property type="evidence" value="ECO:0007669"/>
    <property type="project" value="InterPro"/>
</dbReference>
<evidence type="ECO:0000256" key="6">
    <source>
        <dbReference type="ARBA" id="ARBA00023065"/>
    </source>
</evidence>
<dbReference type="GO" id="GO:1904257">
    <property type="term" value="P:zinc ion import into Golgi lumen"/>
    <property type="evidence" value="ECO:0007669"/>
    <property type="project" value="TreeGrafter"/>
</dbReference>
<evidence type="ECO:0000256" key="8">
    <source>
        <dbReference type="SAM" id="MobiDB-lite"/>
    </source>
</evidence>
<accession>A0AA38LTN1</accession>
<reference evidence="11" key="1">
    <citation type="journal article" date="2022" name="G3 (Bethesda)">
        <title>High quality genome of the basidiomycete yeast Dioszegia hungarica PDD-24b-2 isolated from cloud water.</title>
        <authorList>
            <person name="Jarrige D."/>
            <person name="Haridas S."/>
            <person name="Bleykasten-Grosshans C."/>
            <person name="Joly M."/>
            <person name="Nadalig T."/>
            <person name="Sancelme M."/>
            <person name="Vuilleumier S."/>
            <person name="Grigoriev I.V."/>
            <person name="Amato P."/>
            <person name="Bringel F."/>
        </authorList>
    </citation>
    <scope>NUCLEOTIDE SEQUENCE</scope>
    <source>
        <strain evidence="11">PDD-24b-2</strain>
    </source>
</reference>
<keyword evidence="3" id="KW-0813">Transport</keyword>
<evidence type="ECO:0000256" key="7">
    <source>
        <dbReference type="ARBA" id="ARBA00023136"/>
    </source>
</evidence>
<dbReference type="NCBIfam" id="TIGR01297">
    <property type="entry name" value="CDF"/>
    <property type="match status" value="2"/>
</dbReference>
<dbReference type="AlphaFoldDB" id="A0AA38LTN1"/>
<evidence type="ECO:0000256" key="4">
    <source>
        <dbReference type="ARBA" id="ARBA00022692"/>
    </source>
</evidence>
<comment type="subcellular location">
    <subcellularLocation>
        <location evidence="1">Membrane</location>
        <topology evidence="1">Multi-pass membrane protein</topology>
    </subcellularLocation>
</comment>
<name>A0AA38LTN1_9TREE</name>
<dbReference type="InterPro" id="IPR002524">
    <property type="entry name" value="Cation_efflux"/>
</dbReference>
<dbReference type="SUPFAM" id="SSF161111">
    <property type="entry name" value="Cation efflux protein transmembrane domain-like"/>
    <property type="match status" value="1"/>
</dbReference>
<comment type="caution">
    <text evidence="11">The sequence shown here is derived from an EMBL/GenBank/DDBJ whole genome shotgun (WGS) entry which is preliminary data.</text>
</comment>
<keyword evidence="6" id="KW-0406">Ion transport</keyword>
<gene>
    <name evidence="11" type="ORF">MKK02DRAFT_41041</name>
</gene>
<comment type="similarity">
    <text evidence="2">Belongs to the cation diffusion facilitator (CDF) transporter (TC 2.A.4) family. SLC30A subfamily.</text>
</comment>
<feature type="transmembrane region" description="Helical" evidence="9">
    <location>
        <begin position="103"/>
        <end position="126"/>
    </location>
</feature>
<proteinExistence type="inferred from homology"/>
<keyword evidence="7 9" id="KW-0472">Membrane</keyword>
<dbReference type="EMBL" id="JAKWFO010000014">
    <property type="protein sequence ID" value="KAI9632731.1"/>
    <property type="molecule type" value="Genomic_DNA"/>
</dbReference>
<evidence type="ECO:0000313" key="11">
    <source>
        <dbReference type="EMBL" id="KAI9632731.1"/>
    </source>
</evidence>
<evidence type="ECO:0000256" key="9">
    <source>
        <dbReference type="SAM" id="Phobius"/>
    </source>
</evidence>
<dbReference type="InterPro" id="IPR058533">
    <property type="entry name" value="Cation_efflux_TM"/>
</dbReference>
<dbReference type="InterPro" id="IPR027469">
    <property type="entry name" value="Cation_efflux_TMD_sf"/>
</dbReference>
<dbReference type="GO" id="GO:0005794">
    <property type="term" value="C:Golgi apparatus"/>
    <property type="evidence" value="ECO:0007669"/>
    <property type="project" value="TreeGrafter"/>
</dbReference>
<feature type="transmembrane region" description="Helical" evidence="9">
    <location>
        <begin position="716"/>
        <end position="734"/>
    </location>
</feature>
<dbReference type="GeneID" id="77730600"/>
<feature type="transmembrane region" description="Helical" evidence="9">
    <location>
        <begin position="488"/>
        <end position="507"/>
    </location>
</feature>
<dbReference type="PANTHER" id="PTHR45755:SF4">
    <property type="entry name" value="ZINC TRANSPORTER 7"/>
    <property type="match status" value="1"/>
</dbReference>
<dbReference type="FunFam" id="1.20.1510.10:FF:000033">
    <property type="entry name" value="Unplaced genomic scaffold supercont1.9, whole genome shotgun sequence"/>
    <property type="match status" value="1"/>
</dbReference>
<dbReference type="PANTHER" id="PTHR45755">
    <property type="match status" value="1"/>
</dbReference>
<feature type="region of interest" description="Disordered" evidence="8">
    <location>
        <begin position="1"/>
        <end position="36"/>
    </location>
</feature>
<dbReference type="Pfam" id="PF01545">
    <property type="entry name" value="Cation_efflux"/>
    <property type="match status" value="1"/>
</dbReference>
<evidence type="ECO:0000313" key="12">
    <source>
        <dbReference type="Proteomes" id="UP001164286"/>
    </source>
</evidence>
<feature type="transmembrane region" description="Helical" evidence="9">
    <location>
        <begin position="417"/>
        <end position="436"/>
    </location>
</feature>
<feature type="compositionally biased region" description="Basic and acidic residues" evidence="8">
    <location>
        <begin position="589"/>
        <end position="668"/>
    </location>
</feature>
<dbReference type="GO" id="GO:0031410">
    <property type="term" value="C:cytoplasmic vesicle"/>
    <property type="evidence" value="ECO:0007669"/>
    <property type="project" value="TreeGrafter"/>
</dbReference>
<dbReference type="GO" id="GO:0005385">
    <property type="term" value="F:zinc ion transmembrane transporter activity"/>
    <property type="evidence" value="ECO:0007669"/>
    <property type="project" value="InterPro"/>
</dbReference>
<dbReference type="Proteomes" id="UP001164286">
    <property type="component" value="Unassembled WGS sequence"/>
</dbReference>
<feature type="compositionally biased region" description="Polar residues" evidence="8">
    <location>
        <begin position="577"/>
        <end position="587"/>
    </location>
</feature>
<evidence type="ECO:0000256" key="2">
    <source>
        <dbReference type="ARBA" id="ARBA00008873"/>
    </source>
</evidence>
<keyword evidence="12" id="KW-1185">Reference proteome</keyword>
<feature type="region of interest" description="Disordered" evidence="8">
    <location>
        <begin position="511"/>
        <end position="678"/>
    </location>
</feature>
<feature type="compositionally biased region" description="Basic and acidic residues" evidence="8">
    <location>
        <begin position="534"/>
        <end position="558"/>
    </location>
</feature>
<feature type="transmembrane region" description="Helical" evidence="9">
    <location>
        <begin position="252"/>
        <end position="272"/>
    </location>
</feature>
<feature type="transmembrane region" description="Helical" evidence="9">
    <location>
        <begin position="64"/>
        <end position="82"/>
    </location>
</feature>
<keyword evidence="5 9" id="KW-1133">Transmembrane helix</keyword>
<feature type="transmembrane region" description="Helical" evidence="9">
    <location>
        <begin position="684"/>
        <end position="704"/>
    </location>
</feature>
<feature type="domain" description="Cation efflux protein transmembrane" evidence="10">
    <location>
        <begin position="386"/>
        <end position="741"/>
    </location>
</feature>
<feature type="transmembrane region" description="Helical" evidence="9">
    <location>
        <begin position="292"/>
        <end position="310"/>
    </location>
</feature>
<sequence>MQPPFPFSRTSYPVPPATRRPRAAASNSNLKGGAGSPGPSISRLLAAAAAVTASRSWVLHDGDSTGGVGLIVLALFGGRIWREVMKRRGDKKGKRKEVGGVEVLSLEQVGSALALVAQAIAFFMAIKSIGPLRGSLLTITCSIIGPMWKDDPGITRRPFPFVPAILACAFVLFDAHKLHGPECLINLFTLIALTLILCGPWASALELRSRNARPGGGGRLGRLALTFGVAVVSILGLAYLDVIPYPHTMLHFPLHHLGLPLATAALAAYAPVPFAPSYDPKPAARLRNPRDYVVYLLAIVVLQFFALHPLPTTIDVLVLLPLVLSTIYLKPYPEAYTPKATGIKDWKYTPAPMVSTNSKWSYWNLIPQAWKPHFQTILHTDSSRKILYFLLINLGYMGVQMGYGVMTNSLGLISDAIHMFFDCLGIGIGLWASVAATWKPDGRYTFGYSRVETLSGFTNGLFLILISVFIIFEAIQRIMDPPEMEMRQLLLVSSIGLGINLFGMWATGGHHHHGHSHGGHGHDHGHSHGHVHHKKEDHMHADDHQHHDHSHDDHDHGHSHGATPLNSLGHARRRSSGKGSNDLTLSSQHHHEHDHHRADACDGHDHSTHDHAMTPDHSHSHDHTDCLHDHGHQEQHNHSAHGHDHTHDHPHDHKHDNHVHDHSHDHGHSHSHHGHAHSHNMRGVFLHVMADTLGSVGVIISTLMIKYTGWTVFDPIASLFIAALIMASVIPLVIDSGRVLCLDVGADCDKEIQAALADLATVEGLANFSAPRFWPRCEGELIGSIHIQLALSRSAHDPSRYSSPALHKGPAIYANADKVVARVEKVLRKGIPGLVEMVVQVEGSEERVFCDCMTGG</sequence>
<dbReference type="RefSeq" id="XP_052942508.1">
    <property type="nucleotide sequence ID" value="XM_053091395.1"/>
</dbReference>
<evidence type="ECO:0000256" key="3">
    <source>
        <dbReference type="ARBA" id="ARBA00022448"/>
    </source>
</evidence>
<feature type="transmembrane region" description="Helical" evidence="9">
    <location>
        <begin position="223"/>
        <end position="240"/>
    </location>
</feature>
<feature type="transmembrane region" description="Helical" evidence="9">
    <location>
        <begin position="457"/>
        <end position="476"/>
    </location>
</feature>
<evidence type="ECO:0000259" key="10">
    <source>
        <dbReference type="Pfam" id="PF01545"/>
    </source>
</evidence>
<evidence type="ECO:0000256" key="5">
    <source>
        <dbReference type="ARBA" id="ARBA00022989"/>
    </source>
</evidence>